<dbReference type="PANTHER" id="PTHR24241:SF83">
    <property type="entry name" value="G-PROTEIN COUPLED RECEPTOR 150-RELATED"/>
    <property type="match status" value="1"/>
</dbReference>
<evidence type="ECO:0000256" key="1">
    <source>
        <dbReference type="ARBA" id="ARBA00004651"/>
    </source>
</evidence>
<organism evidence="10 11">
    <name type="scientific">Helobdella robusta</name>
    <name type="common">Californian leech</name>
    <dbReference type="NCBI Taxonomy" id="6412"/>
    <lineage>
        <taxon>Eukaryota</taxon>
        <taxon>Metazoa</taxon>
        <taxon>Spiralia</taxon>
        <taxon>Lophotrochozoa</taxon>
        <taxon>Annelida</taxon>
        <taxon>Clitellata</taxon>
        <taxon>Hirudinea</taxon>
        <taxon>Rhynchobdellida</taxon>
        <taxon>Glossiphoniidae</taxon>
        <taxon>Helobdella</taxon>
    </lineage>
</organism>
<evidence type="ECO:0000313" key="9">
    <source>
        <dbReference type="EMBL" id="ESN94594.1"/>
    </source>
</evidence>
<dbReference type="PROSITE" id="PS50262">
    <property type="entry name" value="G_PROTEIN_RECEP_F1_2"/>
    <property type="match status" value="1"/>
</dbReference>
<feature type="transmembrane region" description="Helical" evidence="7">
    <location>
        <begin position="189"/>
        <end position="213"/>
    </location>
</feature>
<dbReference type="GO" id="GO:0004930">
    <property type="term" value="F:G protein-coupled receptor activity"/>
    <property type="evidence" value="ECO:0000318"/>
    <property type="project" value="GO_Central"/>
</dbReference>
<protein>
    <recommendedName>
        <fullName evidence="8">G-protein coupled receptors family 1 profile domain-containing protein</fullName>
    </recommendedName>
</protein>
<dbReference type="HOGENOM" id="CLU_009579_15_2_1"/>
<keyword evidence="2" id="KW-1003">Cell membrane</keyword>
<evidence type="ECO:0000259" key="8">
    <source>
        <dbReference type="PROSITE" id="PS50262"/>
    </source>
</evidence>
<evidence type="ECO:0000313" key="11">
    <source>
        <dbReference type="Proteomes" id="UP000015101"/>
    </source>
</evidence>
<dbReference type="EMBL" id="KB097571">
    <property type="protein sequence ID" value="ESN94594.1"/>
    <property type="molecule type" value="Genomic_DNA"/>
</dbReference>
<dbReference type="eggNOG" id="KOG3656">
    <property type="taxonomic scope" value="Eukaryota"/>
</dbReference>
<dbReference type="CTD" id="20214263"/>
<keyword evidence="6" id="KW-0675">Receptor</keyword>
<dbReference type="AlphaFoldDB" id="T1FZL5"/>
<evidence type="ECO:0000256" key="7">
    <source>
        <dbReference type="SAM" id="Phobius"/>
    </source>
</evidence>
<dbReference type="PANTHER" id="PTHR24241">
    <property type="entry name" value="NEUROPEPTIDE RECEPTOR-RELATED G-PROTEIN COUPLED RECEPTOR"/>
    <property type="match status" value="1"/>
</dbReference>
<keyword evidence="5 7" id="KW-0472">Membrane</keyword>
<dbReference type="SUPFAM" id="SSF81321">
    <property type="entry name" value="Family A G protein-coupled receptor-like"/>
    <property type="match status" value="1"/>
</dbReference>
<dbReference type="InterPro" id="IPR017452">
    <property type="entry name" value="GPCR_Rhodpsn_7TM"/>
</dbReference>
<dbReference type="EnsemblMetazoa" id="HelroT68919">
    <property type="protein sequence ID" value="HelroP68919"/>
    <property type="gene ID" value="HelroG68919"/>
</dbReference>
<dbReference type="OMA" id="CRDIFAP"/>
<evidence type="ECO:0000256" key="4">
    <source>
        <dbReference type="ARBA" id="ARBA00022989"/>
    </source>
</evidence>
<dbReference type="Gene3D" id="1.20.1070.10">
    <property type="entry name" value="Rhodopsin 7-helix transmembrane proteins"/>
    <property type="match status" value="1"/>
</dbReference>
<evidence type="ECO:0000313" key="10">
    <source>
        <dbReference type="EnsemblMetazoa" id="HelroP68919"/>
    </source>
</evidence>
<keyword evidence="11" id="KW-1185">Reference proteome</keyword>
<dbReference type="InParanoid" id="T1FZL5"/>
<dbReference type="KEGG" id="hro:HELRODRAFT_68919"/>
<dbReference type="STRING" id="6412.T1FZL5"/>
<dbReference type="OrthoDB" id="5987909at2759"/>
<dbReference type="InterPro" id="IPR000276">
    <property type="entry name" value="GPCR_Rhodpsn"/>
</dbReference>
<feature type="transmembrane region" description="Helical" evidence="7">
    <location>
        <begin position="258"/>
        <end position="276"/>
    </location>
</feature>
<feature type="transmembrane region" description="Helical" evidence="7">
    <location>
        <begin position="102"/>
        <end position="120"/>
    </location>
</feature>
<dbReference type="RefSeq" id="XP_009027224.1">
    <property type="nucleotide sequence ID" value="XM_009028976.1"/>
</dbReference>
<proteinExistence type="predicted"/>
<reference evidence="10" key="3">
    <citation type="submission" date="2015-06" db="UniProtKB">
        <authorList>
            <consortium name="EnsemblMetazoa"/>
        </authorList>
    </citation>
    <scope>IDENTIFICATION</scope>
</reference>
<evidence type="ECO:0000256" key="6">
    <source>
        <dbReference type="ARBA" id="ARBA00023170"/>
    </source>
</evidence>
<feature type="transmembrane region" description="Helical" evidence="7">
    <location>
        <begin position="28"/>
        <end position="50"/>
    </location>
</feature>
<comment type="subcellular location">
    <subcellularLocation>
        <location evidence="1">Cell membrane</location>
        <topology evidence="1">Multi-pass membrane protein</topology>
    </subcellularLocation>
</comment>
<feature type="domain" description="G-protein coupled receptors family 1 profile" evidence="8">
    <location>
        <begin position="41"/>
        <end position="311"/>
    </location>
</feature>
<dbReference type="GeneID" id="20214263"/>
<dbReference type="Proteomes" id="UP000015101">
    <property type="component" value="Unassembled WGS sequence"/>
</dbReference>
<name>T1FZL5_HELRO</name>
<dbReference type="PRINTS" id="PR00237">
    <property type="entry name" value="GPCRRHODOPSN"/>
</dbReference>
<evidence type="ECO:0000256" key="3">
    <source>
        <dbReference type="ARBA" id="ARBA00022692"/>
    </source>
</evidence>
<dbReference type="Pfam" id="PF00001">
    <property type="entry name" value="7tm_1"/>
    <property type="match status" value="1"/>
</dbReference>
<reference evidence="9 11" key="2">
    <citation type="journal article" date="2013" name="Nature">
        <title>Insights into bilaterian evolution from three spiralian genomes.</title>
        <authorList>
            <person name="Simakov O."/>
            <person name="Marletaz F."/>
            <person name="Cho S.J."/>
            <person name="Edsinger-Gonzales E."/>
            <person name="Havlak P."/>
            <person name="Hellsten U."/>
            <person name="Kuo D.H."/>
            <person name="Larsson T."/>
            <person name="Lv J."/>
            <person name="Arendt D."/>
            <person name="Savage R."/>
            <person name="Osoegawa K."/>
            <person name="de Jong P."/>
            <person name="Grimwood J."/>
            <person name="Chapman J.A."/>
            <person name="Shapiro H."/>
            <person name="Aerts A."/>
            <person name="Otillar R.P."/>
            <person name="Terry A.Y."/>
            <person name="Boore J.L."/>
            <person name="Grigoriev I.V."/>
            <person name="Lindberg D.R."/>
            <person name="Seaver E.C."/>
            <person name="Weisblat D.A."/>
            <person name="Putnam N.H."/>
            <person name="Rokhsar D.S."/>
        </authorList>
    </citation>
    <scope>NUCLEOTIDE SEQUENCE</scope>
</reference>
<evidence type="ECO:0000256" key="2">
    <source>
        <dbReference type="ARBA" id="ARBA00022475"/>
    </source>
</evidence>
<feature type="transmembrane region" description="Helical" evidence="7">
    <location>
        <begin position="141"/>
        <end position="159"/>
    </location>
</feature>
<feature type="transmembrane region" description="Helical" evidence="7">
    <location>
        <begin position="62"/>
        <end position="82"/>
    </location>
</feature>
<dbReference type="GO" id="GO:0007186">
    <property type="term" value="P:G protein-coupled receptor signaling pathway"/>
    <property type="evidence" value="ECO:0000318"/>
    <property type="project" value="GO_Central"/>
</dbReference>
<accession>T1FZL5</accession>
<dbReference type="GO" id="GO:0005886">
    <property type="term" value="C:plasma membrane"/>
    <property type="evidence" value="ECO:0000318"/>
    <property type="project" value="GO_Central"/>
</dbReference>
<sequence length="379" mass="42907">MSSEAPQTTTIAWKPNVADADFDRTWRIAVLLVIMVIGVLGGCMVCIWLRFNWSRKSRVFHVIYNVTLSDLLVMFVACFMQVGLRQYLEWLLGNICCKLLKMLQAFTLVTSNFMVVVLSLDRLQAVVYPLKPKISAKKLTNIGWLLGFLVSTPQCLVFHEARINVTSPFFNKTVCESVFRHTPIIYRQMYITIIGILTFYIPFFIILVSYIVIYVEIFWPTASATVGNCSTKNVQKISVCNKSGYASFERAKIKTIKMAIVISSCFLLCVSPYHIIETYMSFSDHTHLSKTFYSIVGAFAVLNSAINPYVFLFFNVGGDNDHLCNCFQKKDESAKLKRQSSGGRLQRSPDVLTRSCLKVKKCSDASAKVVTLVPSIENW</sequence>
<keyword evidence="4 7" id="KW-1133">Transmembrane helix</keyword>
<feature type="transmembrane region" description="Helical" evidence="7">
    <location>
        <begin position="291"/>
        <end position="314"/>
    </location>
</feature>
<gene>
    <name evidence="10" type="primary">20214263</name>
    <name evidence="9" type="ORF">HELRODRAFT_68919</name>
</gene>
<dbReference type="GO" id="GO:0032870">
    <property type="term" value="P:cellular response to hormone stimulus"/>
    <property type="evidence" value="ECO:0000318"/>
    <property type="project" value="GO_Central"/>
</dbReference>
<dbReference type="EMBL" id="AMQM01001670">
    <property type="status" value="NOT_ANNOTATED_CDS"/>
    <property type="molecule type" value="Genomic_DNA"/>
</dbReference>
<reference evidence="11" key="1">
    <citation type="submission" date="2012-12" db="EMBL/GenBank/DDBJ databases">
        <authorList>
            <person name="Hellsten U."/>
            <person name="Grimwood J."/>
            <person name="Chapman J.A."/>
            <person name="Shapiro H."/>
            <person name="Aerts A."/>
            <person name="Otillar R.P."/>
            <person name="Terry A.Y."/>
            <person name="Boore J.L."/>
            <person name="Simakov O."/>
            <person name="Marletaz F."/>
            <person name="Cho S.-J."/>
            <person name="Edsinger-Gonzales E."/>
            <person name="Havlak P."/>
            <person name="Kuo D.-H."/>
            <person name="Larsson T."/>
            <person name="Lv J."/>
            <person name="Arendt D."/>
            <person name="Savage R."/>
            <person name="Osoegawa K."/>
            <person name="de Jong P."/>
            <person name="Lindberg D.R."/>
            <person name="Seaver E.C."/>
            <person name="Weisblat D.A."/>
            <person name="Putnam N.H."/>
            <person name="Grigoriev I.V."/>
            <person name="Rokhsar D.S."/>
        </authorList>
    </citation>
    <scope>NUCLEOTIDE SEQUENCE</scope>
</reference>
<keyword evidence="3 7" id="KW-0812">Transmembrane</keyword>
<evidence type="ECO:0000256" key="5">
    <source>
        <dbReference type="ARBA" id="ARBA00023136"/>
    </source>
</evidence>